<keyword evidence="6 10" id="KW-0573">Peptidoglycan synthesis</keyword>
<evidence type="ECO:0000256" key="5">
    <source>
        <dbReference type="ARBA" id="ARBA00022960"/>
    </source>
</evidence>
<dbReference type="GO" id="GO:0051301">
    <property type="term" value="P:cell division"/>
    <property type="evidence" value="ECO:0007669"/>
    <property type="project" value="UniProtKB-KW"/>
</dbReference>
<dbReference type="GO" id="GO:0071555">
    <property type="term" value="P:cell wall organization"/>
    <property type="evidence" value="ECO:0007669"/>
    <property type="project" value="UniProtKB-KW"/>
</dbReference>
<dbReference type="Pfam" id="PF04101">
    <property type="entry name" value="Glyco_tran_28_C"/>
    <property type="match status" value="1"/>
</dbReference>
<dbReference type="Gene3D" id="3.40.50.2000">
    <property type="entry name" value="Glycogen Phosphorylase B"/>
    <property type="match status" value="2"/>
</dbReference>
<dbReference type="HAMAP" id="MF_00033">
    <property type="entry name" value="MurG"/>
    <property type="match status" value="1"/>
</dbReference>
<comment type="caution">
    <text evidence="13">The sequence shown here is derived from an EMBL/GenBank/DDBJ whole genome shotgun (WGS) entry which is preliminary data.</text>
</comment>
<feature type="binding site" evidence="10">
    <location>
        <position position="295"/>
    </location>
    <ligand>
        <name>UDP-N-acetyl-alpha-D-glucosamine</name>
        <dbReference type="ChEBI" id="CHEBI:57705"/>
    </ligand>
</feature>
<dbReference type="PANTHER" id="PTHR21015:SF22">
    <property type="entry name" value="GLYCOSYLTRANSFERASE"/>
    <property type="match status" value="1"/>
</dbReference>
<dbReference type="CDD" id="cd03785">
    <property type="entry name" value="GT28_MurG"/>
    <property type="match status" value="1"/>
</dbReference>
<accession>A0A7V5RQ26</accession>
<dbReference type="UniPathway" id="UPA00219"/>
<dbReference type="PANTHER" id="PTHR21015">
    <property type="entry name" value="UDP-N-ACETYLGLUCOSAMINE--N-ACETYLMURAMYL-(PENTAPEPTIDE) PYROPHOSPHORYL-UNDECAPRENOL N-ACETYLGLUCOSAMINE TRANSFERASE 1"/>
    <property type="match status" value="1"/>
</dbReference>
<organism evidence="13">
    <name type="scientific">Caldithrix abyssi</name>
    <dbReference type="NCBI Taxonomy" id="187145"/>
    <lineage>
        <taxon>Bacteria</taxon>
        <taxon>Pseudomonadati</taxon>
        <taxon>Calditrichota</taxon>
        <taxon>Calditrichia</taxon>
        <taxon>Calditrichales</taxon>
        <taxon>Calditrichaceae</taxon>
        <taxon>Caldithrix</taxon>
    </lineage>
</organism>
<feature type="binding site" evidence="10">
    <location>
        <position position="250"/>
    </location>
    <ligand>
        <name>UDP-N-acetyl-alpha-D-glucosamine</name>
        <dbReference type="ChEBI" id="CHEBI:57705"/>
    </ligand>
</feature>
<sequence length="369" mass="40616">MAEKLRLAFAGGGTAGHLYPARNLLKLFENSVSCEALFFGTEKGIEARRVPSWGYPLQLLPVRGFQRRLTAANLSFPYRLWQSLRISRAALRDFRPHVVIGTGGYVMGPVLKAALKEGALILIQEQNSYPGVTTRLLAARAHKVYCAYKEAEAFLTGARCRVVANPVLAPERREETGPAREAFELHPERKTILVFGGSLGAGSINKALAAWLEEESEKDVQVIWQTGERQYDIYAQKFGKRAGVRVMPFIENMWRAYAAADFAVCRAGAMSLAELAVAGVPALLVPLASAAGDHQTQNARALEARGAARVLRDDATLPGKLSAELELWLDDEGRVRGFKKNMAALGNPRAAQEIVDDILNLLKEKKIWY</sequence>
<dbReference type="InterPro" id="IPR006009">
    <property type="entry name" value="GlcNAc_MurG"/>
</dbReference>
<dbReference type="Proteomes" id="UP000885771">
    <property type="component" value="Unassembled WGS sequence"/>
</dbReference>
<dbReference type="GO" id="GO:0005886">
    <property type="term" value="C:plasma membrane"/>
    <property type="evidence" value="ECO:0007669"/>
    <property type="project" value="UniProtKB-SubCell"/>
</dbReference>
<protein>
    <recommendedName>
        <fullName evidence="10">UDP-N-acetylglucosamine--N-acetylmuramyl-(pentapeptide) pyrophosphoryl-undecaprenol N-acetylglucosamine transferase</fullName>
        <ecNumber evidence="10">2.4.1.227</ecNumber>
    </recommendedName>
    <alternativeName>
        <fullName evidence="10">Undecaprenyl-PP-MurNAc-pentapeptide-UDPGlcNAc GlcNAc transferase</fullName>
    </alternativeName>
</protein>
<dbReference type="GO" id="GO:0005975">
    <property type="term" value="P:carbohydrate metabolic process"/>
    <property type="evidence" value="ECO:0007669"/>
    <property type="project" value="InterPro"/>
</dbReference>
<comment type="caution">
    <text evidence="10">Lacks conserved residue(s) required for the propagation of feature annotation.</text>
</comment>
<dbReference type="EC" id="2.4.1.227" evidence="10"/>
<gene>
    <name evidence="10 13" type="primary">murG</name>
    <name evidence="13" type="ORF">ENJ15_05110</name>
</gene>
<evidence type="ECO:0000259" key="11">
    <source>
        <dbReference type="Pfam" id="PF03033"/>
    </source>
</evidence>
<dbReference type="Pfam" id="PF03033">
    <property type="entry name" value="Glyco_transf_28"/>
    <property type="match status" value="1"/>
</dbReference>
<dbReference type="EMBL" id="DRLI01000194">
    <property type="protein sequence ID" value="HHM02372.1"/>
    <property type="molecule type" value="Genomic_DNA"/>
</dbReference>
<evidence type="ECO:0000256" key="10">
    <source>
        <dbReference type="HAMAP-Rule" id="MF_00033"/>
    </source>
</evidence>
<comment type="subcellular location">
    <subcellularLocation>
        <location evidence="10">Cell membrane</location>
        <topology evidence="10">Peripheral membrane protein</topology>
        <orientation evidence="10">Cytoplasmic side</orientation>
    </subcellularLocation>
</comment>
<keyword evidence="1 10" id="KW-1003">Cell membrane</keyword>
<comment type="function">
    <text evidence="10">Cell wall formation. Catalyzes the transfer of a GlcNAc subunit on undecaprenyl-pyrophosphoryl-MurNAc-pentapeptide (lipid intermediate I) to form undecaprenyl-pyrophosphoryl-MurNAc-(pentapeptide)GlcNAc (lipid intermediate II).</text>
</comment>
<dbReference type="InterPro" id="IPR007235">
    <property type="entry name" value="Glyco_trans_28_C"/>
</dbReference>
<comment type="catalytic activity">
    <reaction evidence="10">
        <text>di-trans,octa-cis-undecaprenyl diphospho-N-acetyl-alpha-D-muramoyl-L-alanyl-D-glutamyl-meso-2,6-diaminopimeloyl-D-alanyl-D-alanine + UDP-N-acetyl-alpha-D-glucosamine = di-trans,octa-cis-undecaprenyl diphospho-[N-acetyl-alpha-D-glucosaminyl-(1-&gt;4)]-N-acetyl-alpha-D-muramoyl-L-alanyl-D-glutamyl-meso-2,6-diaminopimeloyl-D-alanyl-D-alanine + UDP + H(+)</text>
        <dbReference type="Rhea" id="RHEA:31227"/>
        <dbReference type="ChEBI" id="CHEBI:15378"/>
        <dbReference type="ChEBI" id="CHEBI:57705"/>
        <dbReference type="ChEBI" id="CHEBI:58223"/>
        <dbReference type="ChEBI" id="CHEBI:61387"/>
        <dbReference type="ChEBI" id="CHEBI:61388"/>
        <dbReference type="EC" id="2.4.1.227"/>
    </reaction>
</comment>
<dbReference type="GO" id="GO:0008360">
    <property type="term" value="P:regulation of cell shape"/>
    <property type="evidence" value="ECO:0007669"/>
    <property type="project" value="UniProtKB-KW"/>
</dbReference>
<evidence type="ECO:0000259" key="12">
    <source>
        <dbReference type="Pfam" id="PF04101"/>
    </source>
</evidence>
<reference evidence="13" key="1">
    <citation type="journal article" date="2020" name="mSystems">
        <title>Genome- and Community-Level Interaction Insights into Carbon Utilization and Element Cycling Functions of Hydrothermarchaeota in Hydrothermal Sediment.</title>
        <authorList>
            <person name="Zhou Z."/>
            <person name="Liu Y."/>
            <person name="Xu W."/>
            <person name="Pan J."/>
            <person name="Luo Z.H."/>
            <person name="Li M."/>
        </authorList>
    </citation>
    <scope>NUCLEOTIDE SEQUENCE [LARGE SCALE GENOMIC DNA]</scope>
    <source>
        <strain evidence="13">HyVt-460</strain>
    </source>
</reference>
<evidence type="ECO:0000256" key="3">
    <source>
        <dbReference type="ARBA" id="ARBA00022676"/>
    </source>
</evidence>
<keyword evidence="7 10" id="KW-0472">Membrane</keyword>
<proteinExistence type="inferred from homology"/>
<evidence type="ECO:0000256" key="4">
    <source>
        <dbReference type="ARBA" id="ARBA00022679"/>
    </source>
</evidence>
<evidence type="ECO:0000256" key="9">
    <source>
        <dbReference type="ARBA" id="ARBA00023316"/>
    </source>
</evidence>
<evidence type="ECO:0000256" key="7">
    <source>
        <dbReference type="ARBA" id="ARBA00023136"/>
    </source>
</evidence>
<dbReference type="GO" id="GO:0009252">
    <property type="term" value="P:peptidoglycan biosynthetic process"/>
    <property type="evidence" value="ECO:0007669"/>
    <property type="project" value="UniProtKB-UniRule"/>
</dbReference>
<dbReference type="InterPro" id="IPR004276">
    <property type="entry name" value="GlycoTrans_28_N"/>
</dbReference>
<dbReference type="AlphaFoldDB" id="A0A7V5RQ26"/>
<feature type="domain" description="Glycosyl transferase family 28 C-terminal" evidence="12">
    <location>
        <begin position="191"/>
        <end position="334"/>
    </location>
</feature>
<evidence type="ECO:0000256" key="1">
    <source>
        <dbReference type="ARBA" id="ARBA00022475"/>
    </source>
</evidence>
<keyword evidence="3 10" id="KW-0328">Glycosyltransferase</keyword>
<evidence type="ECO:0000256" key="6">
    <source>
        <dbReference type="ARBA" id="ARBA00022984"/>
    </source>
</evidence>
<evidence type="ECO:0000256" key="8">
    <source>
        <dbReference type="ARBA" id="ARBA00023306"/>
    </source>
</evidence>
<keyword evidence="8 10" id="KW-0131">Cell cycle</keyword>
<comment type="pathway">
    <text evidence="10">Cell wall biogenesis; peptidoglycan biosynthesis.</text>
</comment>
<keyword evidence="2 10" id="KW-0132">Cell division</keyword>
<keyword evidence="9 10" id="KW-0961">Cell wall biogenesis/degradation</keyword>
<feature type="domain" description="Glycosyltransferase family 28 N-terminal" evidence="11">
    <location>
        <begin position="8"/>
        <end position="145"/>
    </location>
</feature>
<name>A0A7V5RQ26_CALAY</name>
<evidence type="ECO:0000313" key="13">
    <source>
        <dbReference type="EMBL" id="HHM02372.1"/>
    </source>
</evidence>
<dbReference type="GO" id="GO:0050511">
    <property type="term" value="F:undecaprenyldiphospho-muramoylpentapeptide beta-N-acetylglucosaminyltransferase activity"/>
    <property type="evidence" value="ECO:0007669"/>
    <property type="project" value="UniProtKB-UniRule"/>
</dbReference>
<feature type="binding site" evidence="10">
    <location>
        <position position="127"/>
    </location>
    <ligand>
        <name>UDP-N-acetyl-alpha-D-glucosamine</name>
        <dbReference type="ChEBI" id="CHEBI:57705"/>
    </ligand>
</feature>
<evidence type="ECO:0000256" key="2">
    <source>
        <dbReference type="ARBA" id="ARBA00022618"/>
    </source>
</evidence>
<dbReference type="NCBIfam" id="TIGR01133">
    <property type="entry name" value="murG"/>
    <property type="match status" value="1"/>
</dbReference>
<dbReference type="SUPFAM" id="SSF53756">
    <property type="entry name" value="UDP-Glycosyltransferase/glycogen phosphorylase"/>
    <property type="match status" value="1"/>
</dbReference>
<feature type="binding site" evidence="10">
    <location>
        <position position="198"/>
    </location>
    <ligand>
        <name>UDP-N-acetyl-alpha-D-glucosamine</name>
        <dbReference type="ChEBI" id="CHEBI:57705"/>
    </ligand>
</feature>
<comment type="similarity">
    <text evidence="10">Belongs to the glycosyltransferase 28 family. MurG subfamily.</text>
</comment>
<keyword evidence="5 10" id="KW-0133">Cell shape</keyword>
<feature type="binding site" evidence="10">
    <location>
        <begin position="14"/>
        <end position="16"/>
    </location>
    <ligand>
        <name>UDP-N-acetyl-alpha-D-glucosamine</name>
        <dbReference type="ChEBI" id="CHEBI:57705"/>
    </ligand>
</feature>
<keyword evidence="4 10" id="KW-0808">Transferase</keyword>